<dbReference type="SUPFAM" id="SSF47781">
    <property type="entry name" value="RuvA domain 2-like"/>
    <property type="match status" value="1"/>
</dbReference>
<dbReference type="PANTHER" id="PTHR21180">
    <property type="entry name" value="ENDONUCLEASE/EXONUCLEASE/PHOSPHATASE FAMILY DOMAIN-CONTAINING PROTEIN 1"/>
    <property type="match status" value="1"/>
</dbReference>
<dbReference type="SMART" id="SM00278">
    <property type="entry name" value="HhH1"/>
    <property type="match status" value="2"/>
</dbReference>
<proteinExistence type="predicted"/>
<dbReference type="GO" id="GO:0006281">
    <property type="term" value="P:DNA repair"/>
    <property type="evidence" value="ECO:0007669"/>
    <property type="project" value="InterPro"/>
</dbReference>
<dbReference type="InterPro" id="IPR010994">
    <property type="entry name" value="RuvA_2-like"/>
</dbReference>
<organism evidence="2">
    <name type="scientific">hydrothermal vent metagenome</name>
    <dbReference type="NCBI Taxonomy" id="652676"/>
    <lineage>
        <taxon>unclassified sequences</taxon>
        <taxon>metagenomes</taxon>
        <taxon>ecological metagenomes</taxon>
    </lineage>
</organism>
<dbReference type="GO" id="GO:0015628">
    <property type="term" value="P:protein secretion by the type II secretion system"/>
    <property type="evidence" value="ECO:0007669"/>
    <property type="project" value="TreeGrafter"/>
</dbReference>
<dbReference type="Gene3D" id="1.10.150.280">
    <property type="entry name" value="AF1531-like domain"/>
    <property type="match status" value="1"/>
</dbReference>
<accession>A0A3B0USA2</accession>
<reference evidence="2" key="1">
    <citation type="submission" date="2018-06" db="EMBL/GenBank/DDBJ databases">
        <authorList>
            <person name="Zhirakovskaya E."/>
        </authorList>
    </citation>
    <scope>NUCLEOTIDE SEQUENCE</scope>
</reference>
<dbReference type="NCBIfam" id="TIGR00426">
    <property type="entry name" value="competence protein ComEA helix-hairpin-helix repeat region"/>
    <property type="match status" value="1"/>
</dbReference>
<dbReference type="GO" id="GO:0003677">
    <property type="term" value="F:DNA binding"/>
    <property type="evidence" value="ECO:0007669"/>
    <property type="project" value="InterPro"/>
</dbReference>
<dbReference type="AlphaFoldDB" id="A0A3B0USA2"/>
<gene>
    <name evidence="2" type="ORF">MNBD_DELTA04-1415</name>
</gene>
<sequence length="84" mass="9117">MKKLCLSIVLFLFLVTSAFAMVNINTAGVKELATLPGIGPAKAQAIVLYRKANGQFKSTKDLVRVKGIGPKLMKKIEKEIEVGK</sequence>
<feature type="domain" description="Helix-hairpin-helix DNA-binding motif class 1" evidence="1">
    <location>
        <begin position="60"/>
        <end position="79"/>
    </location>
</feature>
<dbReference type="PANTHER" id="PTHR21180:SF32">
    <property type="entry name" value="ENDONUCLEASE_EXONUCLEASE_PHOSPHATASE FAMILY DOMAIN-CONTAINING PROTEIN 1"/>
    <property type="match status" value="1"/>
</dbReference>
<dbReference type="InterPro" id="IPR004509">
    <property type="entry name" value="Competence_ComEA_HhH"/>
</dbReference>
<name>A0A3B0USA2_9ZZZZ</name>
<dbReference type="GO" id="GO:0015627">
    <property type="term" value="C:type II protein secretion system complex"/>
    <property type="evidence" value="ECO:0007669"/>
    <property type="project" value="TreeGrafter"/>
</dbReference>
<evidence type="ECO:0000259" key="1">
    <source>
        <dbReference type="SMART" id="SM00278"/>
    </source>
</evidence>
<dbReference type="EMBL" id="UOEY01000001">
    <property type="protein sequence ID" value="VAW33991.1"/>
    <property type="molecule type" value="Genomic_DNA"/>
</dbReference>
<protein>
    <recommendedName>
        <fullName evidence="1">Helix-hairpin-helix DNA-binding motif class 1 domain-containing protein</fullName>
    </recommendedName>
</protein>
<dbReference type="InterPro" id="IPR003583">
    <property type="entry name" value="Hlx-hairpin-Hlx_DNA-bd_motif"/>
</dbReference>
<feature type="domain" description="Helix-hairpin-helix DNA-binding motif class 1" evidence="1">
    <location>
        <begin position="30"/>
        <end position="49"/>
    </location>
</feature>
<dbReference type="Pfam" id="PF12836">
    <property type="entry name" value="HHH_3"/>
    <property type="match status" value="1"/>
</dbReference>
<dbReference type="InterPro" id="IPR051675">
    <property type="entry name" value="Endo/Exo/Phosphatase_dom_1"/>
</dbReference>
<evidence type="ECO:0000313" key="2">
    <source>
        <dbReference type="EMBL" id="VAW33991.1"/>
    </source>
</evidence>